<dbReference type="Gene3D" id="1.10.730.10">
    <property type="entry name" value="Isoleucyl-tRNA Synthetase, Domain 1"/>
    <property type="match status" value="1"/>
</dbReference>
<dbReference type="NCBIfam" id="TIGR00399">
    <property type="entry name" value="metG_C_term"/>
    <property type="match status" value="1"/>
</dbReference>
<dbReference type="GO" id="GO:0005524">
    <property type="term" value="F:ATP binding"/>
    <property type="evidence" value="ECO:0007669"/>
    <property type="project" value="UniProtKB-UniRule"/>
</dbReference>
<dbReference type="InterPro" id="IPR009080">
    <property type="entry name" value="tRNAsynth_Ia_anticodon-bd"/>
</dbReference>
<dbReference type="InterPro" id="IPR013155">
    <property type="entry name" value="M/V/L/I-tRNA-synth_anticd-bd"/>
</dbReference>
<dbReference type="SUPFAM" id="SSF50249">
    <property type="entry name" value="Nucleic acid-binding proteins"/>
    <property type="match status" value="1"/>
</dbReference>
<dbReference type="EMBL" id="AP027924">
    <property type="protein sequence ID" value="BED91854.1"/>
    <property type="molecule type" value="Genomic_DNA"/>
</dbReference>
<evidence type="ECO:0000256" key="12">
    <source>
        <dbReference type="ARBA" id="ARBA00047364"/>
    </source>
</evidence>
<dbReference type="Gene3D" id="2.40.50.140">
    <property type="entry name" value="Nucleic acid-binding proteins"/>
    <property type="match status" value="1"/>
</dbReference>
<evidence type="ECO:0000259" key="14">
    <source>
        <dbReference type="PROSITE" id="PS50886"/>
    </source>
</evidence>
<evidence type="ECO:0000256" key="1">
    <source>
        <dbReference type="ARBA" id="ARBA00003314"/>
    </source>
</evidence>
<keyword evidence="7 13" id="KW-0547">Nucleotide-binding</keyword>
<evidence type="ECO:0000256" key="8">
    <source>
        <dbReference type="ARBA" id="ARBA00022840"/>
    </source>
</evidence>
<keyword evidence="13" id="KW-0862">Zinc</keyword>
<keyword evidence="9 13" id="KW-0694">RNA-binding</keyword>
<dbReference type="GO" id="GO:0000049">
    <property type="term" value="F:tRNA binding"/>
    <property type="evidence" value="ECO:0007669"/>
    <property type="project" value="UniProtKB-UniRule"/>
</dbReference>
<dbReference type="GO" id="GO:0004825">
    <property type="term" value="F:methionine-tRNA ligase activity"/>
    <property type="evidence" value="ECO:0007669"/>
    <property type="project" value="UniProtKB-UniRule"/>
</dbReference>
<evidence type="ECO:0000256" key="3">
    <source>
        <dbReference type="ARBA" id="ARBA00011738"/>
    </source>
</evidence>
<protein>
    <recommendedName>
        <fullName evidence="13">Methionine--tRNA ligase</fullName>
        <ecNumber evidence="13">6.1.1.10</ecNumber>
    </recommendedName>
    <alternativeName>
        <fullName evidence="13">Methionyl-tRNA synthetase</fullName>
        <shortName evidence="13">MetRS</shortName>
    </alternativeName>
</protein>
<dbReference type="SUPFAM" id="SSF47323">
    <property type="entry name" value="Anticodon-binding domain of a subclass of class I aminoacyl-tRNA synthetases"/>
    <property type="match status" value="1"/>
</dbReference>
<comment type="function">
    <text evidence="1 13">Is required not only for elongation of protein synthesis but also for the initiation of all mRNA translation through initiator tRNA(fMet) aminoacylation.</text>
</comment>
<dbReference type="InterPro" id="IPR012340">
    <property type="entry name" value="NA-bd_OB-fold"/>
</dbReference>
<keyword evidence="10 13" id="KW-0648">Protein biosynthesis</keyword>
<keyword evidence="5 13" id="KW-0820">tRNA-binding</keyword>
<comment type="caution">
    <text evidence="13">Lacks conserved residue(s) required for the propagation of feature annotation.</text>
</comment>
<accession>A0AA48I4B2</accession>
<dbReference type="GO" id="GO:0046872">
    <property type="term" value="F:metal ion binding"/>
    <property type="evidence" value="ECO:0007669"/>
    <property type="project" value="UniProtKB-KW"/>
</dbReference>
<comment type="subcellular location">
    <subcellularLocation>
        <location evidence="2 13">Cytoplasm</location>
    </subcellularLocation>
</comment>
<dbReference type="InterPro" id="IPR023457">
    <property type="entry name" value="Met-tRNA_synth_2"/>
</dbReference>
<dbReference type="Pfam" id="PF08264">
    <property type="entry name" value="Anticodon_1"/>
    <property type="match status" value="1"/>
</dbReference>
<feature type="short sequence motif" description="'HIGH' region" evidence="13">
    <location>
        <begin position="11"/>
        <end position="21"/>
    </location>
</feature>
<dbReference type="GO" id="GO:0005737">
    <property type="term" value="C:cytoplasm"/>
    <property type="evidence" value="ECO:0007669"/>
    <property type="project" value="UniProtKB-SubCell"/>
</dbReference>
<dbReference type="InterPro" id="IPR015413">
    <property type="entry name" value="Methionyl/Leucyl_tRNA_Synth"/>
</dbReference>
<dbReference type="CDD" id="cd07957">
    <property type="entry name" value="Anticodon_Ia_Met"/>
    <property type="match status" value="1"/>
</dbReference>
<dbReference type="AlphaFoldDB" id="A0AA48I4B2"/>
<dbReference type="KEGG" id="ips:CfP315_0389"/>
<dbReference type="PRINTS" id="PR01041">
    <property type="entry name" value="TRNASYNTHMET"/>
</dbReference>
<reference evidence="15" key="1">
    <citation type="journal article" date="2023" name="ISME J.">
        <title>Emergence of putative energy parasites within Clostridia revealed by genome analysis of a novel endosymbiotic clade.</title>
        <authorList>
            <person name="Takahashi K."/>
            <person name="Kuwahara H."/>
            <person name="Horikawa Y."/>
            <person name="Izawa K."/>
            <person name="Kato D."/>
            <person name="Inagaki T."/>
            <person name="Yuki M."/>
            <person name="Ohkuma M."/>
            <person name="Hongoh Y."/>
        </authorList>
    </citation>
    <scope>NUCLEOTIDE SEQUENCE</scope>
    <source>
        <strain evidence="15">CfP3-15</strain>
    </source>
</reference>
<feature type="binding site" evidence="13">
    <location>
        <position position="129"/>
    </location>
    <ligand>
        <name>Zn(2+)</name>
        <dbReference type="ChEBI" id="CHEBI:29105"/>
    </ligand>
</feature>
<dbReference type="InterPro" id="IPR041872">
    <property type="entry name" value="Anticodon_Met"/>
</dbReference>
<evidence type="ECO:0000256" key="11">
    <source>
        <dbReference type="ARBA" id="ARBA00023146"/>
    </source>
</evidence>
<evidence type="ECO:0000256" key="10">
    <source>
        <dbReference type="ARBA" id="ARBA00022917"/>
    </source>
</evidence>
<feature type="binding site" evidence="13">
    <location>
        <position position="126"/>
    </location>
    <ligand>
        <name>Zn(2+)</name>
        <dbReference type="ChEBI" id="CHEBI:29105"/>
    </ligand>
</feature>
<dbReference type="Proteomes" id="UP001337580">
    <property type="component" value="Chromosome"/>
</dbReference>
<dbReference type="InterPro" id="IPR014758">
    <property type="entry name" value="Met-tRNA_synth"/>
</dbReference>
<keyword evidence="13" id="KW-0479">Metal-binding</keyword>
<gene>
    <name evidence="13" type="primary">metG</name>
    <name evidence="15" type="ORF">CfP315_0389</name>
</gene>
<dbReference type="Pfam" id="PF09334">
    <property type="entry name" value="tRNA-synt_1g"/>
    <property type="match status" value="1"/>
</dbReference>
<dbReference type="InterPro" id="IPR004495">
    <property type="entry name" value="Met-tRNA-synth_bsu_C"/>
</dbReference>
<dbReference type="Gene3D" id="3.40.50.620">
    <property type="entry name" value="HUPs"/>
    <property type="match status" value="1"/>
</dbReference>
<dbReference type="InterPro" id="IPR002547">
    <property type="entry name" value="tRNA-bd_dom"/>
</dbReference>
<dbReference type="EC" id="6.1.1.10" evidence="13"/>
<feature type="binding site" evidence="13">
    <location>
        <position position="146"/>
    </location>
    <ligand>
        <name>Zn(2+)</name>
        <dbReference type="ChEBI" id="CHEBI:29105"/>
    </ligand>
</feature>
<name>A0AA48I4B2_9FIRM</name>
<comment type="cofactor">
    <cofactor evidence="13">
        <name>Zn(2+)</name>
        <dbReference type="ChEBI" id="CHEBI:29105"/>
    </cofactor>
    <text evidence="13">Binds 1 zinc ion per subunit.</text>
</comment>
<dbReference type="CDD" id="cd00814">
    <property type="entry name" value="MetRS_core"/>
    <property type="match status" value="1"/>
</dbReference>
<sequence length="640" mass="73795">MKNFFITTPIYYPSGQAHLGHCYSTIASDVMARYKKMKGFEVFFSTGTDEHGQKIEANAKSKGLKPIEYIEPIVDNFKKLWKVLGISYDIFIRTTDENHKLTVQKVFESLYKKNKIYKGRYEGWYCLPCESFFSESNLKDGKCPDCGREVKKQSEEAYFFRLSDYGGKLLEFYEENPDFVQPETRKNEMINFINSGLEDLCVSRTNFEWGIQVPFDSKHVIYVWFDALINYISVLGYGSNNGFLFEKFWPADFHIVGKEITRFHTVVWPAVLMALDLPISKCVYGHGWLLFNNDKMSKSKGNIIDPFVLCDKYGADPIRYFLMREIPFGLDGSFDETILVNRLNSDLANDLGNLISRMTSFAHGFFQIVEDFESSYVTLSELGANVKIDLELIEKVDKLIEIYEENMDKLKFALVLSKIWEVISFCNKYVDLNSPWKFEKDKKGALEVSKVLYNVFETLRIIAILLSPFIPKMSEEIMEIIGSGKNDFLNDLKWGVLDKKSKIKKCNSFFRRIIPTQDNNDDKNLNLKEESCKNSEIKIEDFSKLDLRVAKVLECQKIKKTDNLFKCVLFDGKKMRTIVSGTAKYYIPEDLVNRNVIIITNLSPITLCGIRSEGMILTSEHKDTIAIVFVDNLKPGSKIS</sequence>
<evidence type="ECO:0000256" key="7">
    <source>
        <dbReference type="ARBA" id="ARBA00022741"/>
    </source>
</evidence>
<feature type="binding site" evidence="13">
    <location>
        <position position="143"/>
    </location>
    <ligand>
        <name>Zn(2+)</name>
        <dbReference type="ChEBI" id="CHEBI:29105"/>
    </ligand>
</feature>
<evidence type="ECO:0000256" key="2">
    <source>
        <dbReference type="ARBA" id="ARBA00004496"/>
    </source>
</evidence>
<proteinExistence type="inferred from homology"/>
<evidence type="ECO:0000256" key="9">
    <source>
        <dbReference type="ARBA" id="ARBA00022884"/>
    </source>
</evidence>
<dbReference type="PANTHER" id="PTHR43326">
    <property type="entry name" value="METHIONYL-TRNA SYNTHETASE"/>
    <property type="match status" value="1"/>
</dbReference>
<feature type="domain" description="TRNA-binding" evidence="14">
    <location>
        <begin position="541"/>
        <end position="640"/>
    </location>
</feature>
<feature type="short sequence motif" description="'KMSKS' region" evidence="13">
    <location>
        <begin position="295"/>
        <end position="299"/>
    </location>
</feature>
<keyword evidence="11 13" id="KW-0030">Aminoacyl-tRNA synthetase</keyword>
<dbReference type="FunFam" id="2.170.220.10:FF:000002">
    <property type="entry name" value="Methionine--tRNA ligase"/>
    <property type="match status" value="1"/>
</dbReference>
<dbReference type="SUPFAM" id="SSF52374">
    <property type="entry name" value="Nucleotidylyl transferase"/>
    <property type="match status" value="1"/>
</dbReference>
<dbReference type="HAMAP" id="MF_01228">
    <property type="entry name" value="Met_tRNA_synth_type2"/>
    <property type="match status" value="1"/>
</dbReference>
<keyword evidence="8 13" id="KW-0067">ATP-binding</keyword>
<dbReference type="InterPro" id="IPR033911">
    <property type="entry name" value="MetRS_core"/>
</dbReference>
<dbReference type="Pfam" id="PF01588">
    <property type="entry name" value="tRNA_bind"/>
    <property type="match status" value="1"/>
</dbReference>
<comment type="subunit">
    <text evidence="3 13">Homodimer.</text>
</comment>
<comment type="similarity">
    <text evidence="13">Belongs to the class-I aminoacyl-tRNA synthetase family. MetG type 2A subfamily.</text>
</comment>
<evidence type="ECO:0000313" key="15">
    <source>
        <dbReference type="EMBL" id="BED91854.1"/>
    </source>
</evidence>
<evidence type="ECO:0000256" key="6">
    <source>
        <dbReference type="ARBA" id="ARBA00022598"/>
    </source>
</evidence>
<dbReference type="InterPro" id="IPR014729">
    <property type="entry name" value="Rossmann-like_a/b/a_fold"/>
</dbReference>
<keyword evidence="4 13" id="KW-0963">Cytoplasm</keyword>
<dbReference type="Gene3D" id="2.170.220.10">
    <property type="match status" value="1"/>
</dbReference>
<evidence type="ECO:0000256" key="4">
    <source>
        <dbReference type="ARBA" id="ARBA00022490"/>
    </source>
</evidence>
<dbReference type="PANTHER" id="PTHR43326:SF1">
    <property type="entry name" value="METHIONINE--TRNA LIGASE, MITOCHONDRIAL"/>
    <property type="match status" value="1"/>
</dbReference>
<dbReference type="GO" id="GO:0006431">
    <property type="term" value="P:methionyl-tRNA aminoacylation"/>
    <property type="evidence" value="ECO:0007669"/>
    <property type="project" value="UniProtKB-UniRule"/>
</dbReference>
<evidence type="ECO:0000256" key="5">
    <source>
        <dbReference type="ARBA" id="ARBA00022555"/>
    </source>
</evidence>
<dbReference type="NCBIfam" id="TIGR00398">
    <property type="entry name" value="metG"/>
    <property type="match status" value="1"/>
</dbReference>
<comment type="catalytic activity">
    <reaction evidence="12 13">
        <text>tRNA(Met) + L-methionine + ATP = L-methionyl-tRNA(Met) + AMP + diphosphate</text>
        <dbReference type="Rhea" id="RHEA:13481"/>
        <dbReference type="Rhea" id="RHEA-COMP:9667"/>
        <dbReference type="Rhea" id="RHEA-COMP:9698"/>
        <dbReference type="ChEBI" id="CHEBI:30616"/>
        <dbReference type="ChEBI" id="CHEBI:33019"/>
        <dbReference type="ChEBI" id="CHEBI:57844"/>
        <dbReference type="ChEBI" id="CHEBI:78442"/>
        <dbReference type="ChEBI" id="CHEBI:78530"/>
        <dbReference type="ChEBI" id="CHEBI:456215"/>
        <dbReference type="EC" id="6.1.1.10"/>
    </reaction>
</comment>
<dbReference type="NCBIfam" id="NF008900">
    <property type="entry name" value="PRK12267.1"/>
    <property type="match status" value="1"/>
</dbReference>
<dbReference type="CDD" id="cd02800">
    <property type="entry name" value="tRNA_bind_EcMetRS_like"/>
    <property type="match status" value="1"/>
</dbReference>
<organism evidence="15">
    <name type="scientific">Candidatus Improbicoccus pseudotrichonymphae</name>
    <dbReference type="NCBI Taxonomy" id="3033792"/>
    <lineage>
        <taxon>Bacteria</taxon>
        <taxon>Bacillati</taxon>
        <taxon>Bacillota</taxon>
        <taxon>Clostridia</taxon>
        <taxon>Candidatus Improbicoccus</taxon>
    </lineage>
</organism>
<evidence type="ECO:0000256" key="13">
    <source>
        <dbReference type="HAMAP-Rule" id="MF_01228"/>
    </source>
</evidence>
<dbReference type="PROSITE" id="PS50886">
    <property type="entry name" value="TRBD"/>
    <property type="match status" value="1"/>
</dbReference>
<keyword evidence="6 13" id="KW-0436">Ligase</keyword>